<dbReference type="KEGG" id="lbc:LACBIDRAFT_335437"/>
<accession>B0E2B9</accession>
<evidence type="ECO:0000313" key="1">
    <source>
        <dbReference type="EMBL" id="EDQ99029.1"/>
    </source>
</evidence>
<protein>
    <submittedName>
        <fullName evidence="1">Predicted protein</fullName>
    </submittedName>
</protein>
<name>B0E2B9_LACBS</name>
<gene>
    <name evidence="1" type="ORF">LACBIDRAFT_335437</name>
</gene>
<dbReference type="RefSeq" id="XP_001890337.1">
    <property type="nucleotide sequence ID" value="XM_001890302.1"/>
</dbReference>
<dbReference type="HOGENOM" id="CLU_1012181_0_0_1"/>
<dbReference type="AlphaFoldDB" id="B0E2B9"/>
<organism evidence="2">
    <name type="scientific">Laccaria bicolor (strain S238N-H82 / ATCC MYA-4686)</name>
    <name type="common">Bicoloured deceiver</name>
    <name type="synonym">Laccaria laccata var. bicolor</name>
    <dbReference type="NCBI Taxonomy" id="486041"/>
    <lineage>
        <taxon>Eukaryota</taxon>
        <taxon>Fungi</taxon>
        <taxon>Dikarya</taxon>
        <taxon>Basidiomycota</taxon>
        <taxon>Agaricomycotina</taxon>
        <taxon>Agaricomycetes</taxon>
        <taxon>Agaricomycetidae</taxon>
        <taxon>Agaricales</taxon>
        <taxon>Agaricineae</taxon>
        <taxon>Hydnangiaceae</taxon>
        <taxon>Laccaria</taxon>
    </lineage>
</organism>
<keyword evidence="2" id="KW-1185">Reference proteome</keyword>
<evidence type="ECO:0000313" key="2">
    <source>
        <dbReference type="Proteomes" id="UP000001194"/>
    </source>
</evidence>
<reference evidence="1 2" key="1">
    <citation type="journal article" date="2008" name="Nature">
        <title>The genome of Laccaria bicolor provides insights into mycorrhizal symbiosis.</title>
        <authorList>
            <person name="Martin F."/>
            <person name="Aerts A."/>
            <person name="Ahren D."/>
            <person name="Brun A."/>
            <person name="Danchin E.G.J."/>
            <person name="Duchaussoy F."/>
            <person name="Gibon J."/>
            <person name="Kohler A."/>
            <person name="Lindquist E."/>
            <person name="Pereda V."/>
            <person name="Salamov A."/>
            <person name="Shapiro H.J."/>
            <person name="Wuyts J."/>
            <person name="Blaudez D."/>
            <person name="Buee M."/>
            <person name="Brokstein P."/>
            <person name="Canbaeck B."/>
            <person name="Cohen D."/>
            <person name="Courty P.E."/>
            <person name="Coutinho P.M."/>
            <person name="Delaruelle C."/>
            <person name="Detter J.C."/>
            <person name="Deveau A."/>
            <person name="DiFazio S."/>
            <person name="Duplessis S."/>
            <person name="Fraissinet-Tachet L."/>
            <person name="Lucic E."/>
            <person name="Frey-Klett P."/>
            <person name="Fourrey C."/>
            <person name="Feussner I."/>
            <person name="Gay G."/>
            <person name="Grimwood J."/>
            <person name="Hoegger P.J."/>
            <person name="Jain P."/>
            <person name="Kilaru S."/>
            <person name="Labbe J."/>
            <person name="Lin Y.C."/>
            <person name="Legue V."/>
            <person name="Le Tacon F."/>
            <person name="Marmeisse R."/>
            <person name="Melayah D."/>
            <person name="Montanini B."/>
            <person name="Muratet M."/>
            <person name="Nehls U."/>
            <person name="Niculita-Hirzel H."/>
            <person name="Oudot-Le Secq M.P."/>
            <person name="Peter M."/>
            <person name="Quesneville H."/>
            <person name="Rajashekar B."/>
            <person name="Reich M."/>
            <person name="Rouhier N."/>
            <person name="Schmutz J."/>
            <person name="Yin T."/>
            <person name="Chalot M."/>
            <person name="Henrissat B."/>
            <person name="Kuees U."/>
            <person name="Lucas S."/>
            <person name="Van de Peer Y."/>
            <person name="Podila G.K."/>
            <person name="Polle A."/>
            <person name="Pukkila P.J."/>
            <person name="Richardson P.M."/>
            <person name="Rouze P."/>
            <person name="Sanders I.R."/>
            <person name="Stajich J.E."/>
            <person name="Tunlid A."/>
            <person name="Tuskan G."/>
            <person name="Grigoriev I.V."/>
        </authorList>
    </citation>
    <scope>NUCLEOTIDE SEQUENCE [LARGE SCALE GENOMIC DNA]</scope>
    <source>
        <strain evidence="2">S238N-H82 / ATCC MYA-4686</strain>
    </source>
</reference>
<proteinExistence type="predicted"/>
<dbReference type="InParanoid" id="B0E2B9"/>
<sequence length="275" mass="30525">MTDQILTQRMLSRRTGQLCKCNKRFPGTRMPPPKLPNLRAGASLIHSFHFATRGNPHHKSGPFAASQSFAALKADASHVYILAKGSLQEKSMPLPSGLEELDTLISATFQFLSSVLAPNDERIYALQTKCLQRTVVSSLPTTLLKNEIGHSRHAKPHTQQDRTHFRKEVPQEQIKADASCCGRCMGLCLLCLGQANGGTPLMHRSVAGSMIVWGGVGAGYRCQSMKGARCWLSWGLFMHFWVFPRDWAYSCSYGQDFYISVAMASAFSWFKPQPS</sequence>
<dbReference type="Proteomes" id="UP000001194">
    <property type="component" value="Unassembled WGS sequence"/>
</dbReference>
<dbReference type="EMBL" id="DS547177">
    <property type="protein sequence ID" value="EDQ99029.1"/>
    <property type="molecule type" value="Genomic_DNA"/>
</dbReference>
<dbReference type="GeneID" id="6085975"/>